<dbReference type="SUPFAM" id="SSF54909">
    <property type="entry name" value="Dimeric alpha+beta barrel"/>
    <property type="match status" value="1"/>
</dbReference>
<dbReference type="FunFam" id="1.10.10.10:FF:000186">
    <property type="entry name" value="AsnC family transcriptional regulator"/>
    <property type="match status" value="1"/>
</dbReference>
<dbReference type="PROSITE" id="PS50956">
    <property type="entry name" value="HTH_ASNC_2"/>
    <property type="match status" value="1"/>
</dbReference>
<dbReference type="Gene3D" id="1.10.10.10">
    <property type="entry name" value="Winged helix-like DNA-binding domain superfamily/Winged helix DNA-binding domain"/>
    <property type="match status" value="1"/>
</dbReference>
<keyword evidence="2" id="KW-0238">DNA-binding</keyword>
<gene>
    <name evidence="5" type="ORF">HHL11_25665</name>
</gene>
<evidence type="ECO:0000256" key="2">
    <source>
        <dbReference type="ARBA" id="ARBA00023125"/>
    </source>
</evidence>
<dbReference type="InterPro" id="IPR000485">
    <property type="entry name" value="AsnC-type_HTH_dom"/>
</dbReference>
<dbReference type="Pfam" id="PF13412">
    <property type="entry name" value="HTH_24"/>
    <property type="match status" value="1"/>
</dbReference>
<name>A0A848HCF9_9BURK</name>
<accession>A0A848HCF9</accession>
<evidence type="ECO:0000256" key="3">
    <source>
        <dbReference type="ARBA" id="ARBA00023163"/>
    </source>
</evidence>
<dbReference type="InterPro" id="IPR036390">
    <property type="entry name" value="WH_DNA-bd_sf"/>
</dbReference>
<evidence type="ECO:0000313" key="5">
    <source>
        <dbReference type="EMBL" id="NML47160.1"/>
    </source>
</evidence>
<keyword evidence="1" id="KW-0805">Transcription regulation</keyword>
<protein>
    <submittedName>
        <fullName evidence="5">Lrp/AsnC family transcriptional regulator</fullName>
    </submittedName>
</protein>
<dbReference type="InterPro" id="IPR019887">
    <property type="entry name" value="Tscrpt_reg_AsnC/Lrp_C"/>
</dbReference>
<dbReference type="PANTHER" id="PTHR30154">
    <property type="entry name" value="LEUCINE-RESPONSIVE REGULATORY PROTEIN"/>
    <property type="match status" value="1"/>
</dbReference>
<dbReference type="PANTHER" id="PTHR30154:SF46">
    <property type="entry name" value="TRANSCRIPTIONAL REGULATORY PROTEIN"/>
    <property type="match status" value="1"/>
</dbReference>
<dbReference type="GO" id="GO:0005829">
    <property type="term" value="C:cytosol"/>
    <property type="evidence" value="ECO:0007669"/>
    <property type="project" value="TreeGrafter"/>
</dbReference>
<sequence>MKPATDWLDRTDLKILALLQQEGRLSNVELAERVALSPTPCLRRVKRLEEAGVIAFYRAELDRRQLGLGVTAFVCINIADHGPKATELFLSAVDAIDEIVTCHVLSGQFDFLLEVVTPTLDHYASVMLDRLGGLPGVSALQTSFALRTVKGARRLPLAHLGS</sequence>
<dbReference type="InterPro" id="IPR011008">
    <property type="entry name" value="Dimeric_a/b-barrel"/>
</dbReference>
<dbReference type="GO" id="GO:0006355">
    <property type="term" value="P:regulation of DNA-templated transcription"/>
    <property type="evidence" value="ECO:0007669"/>
    <property type="project" value="UniProtKB-ARBA"/>
</dbReference>
<dbReference type="RefSeq" id="WP_169421452.1">
    <property type="nucleotide sequence ID" value="NZ_JABBFX010000003.1"/>
</dbReference>
<dbReference type="EMBL" id="JABBFX010000003">
    <property type="protein sequence ID" value="NML47160.1"/>
    <property type="molecule type" value="Genomic_DNA"/>
</dbReference>
<evidence type="ECO:0000313" key="6">
    <source>
        <dbReference type="Proteomes" id="UP000541185"/>
    </source>
</evidence>
<dbReference type="Pfam" id="PF01037">
    <property type="entry name" value="AsnC_trans_reg"/>
    <property type="match status" value="1"/>
</dbReference>
<feature type="domain" description="HTH asnC-type" evidence="4">
    <location>
        <begin position="8"/>
        <end position="69"/>
    </location>
</feature>
<dbReference type="InterPro" id="IPR036388">
    <property type="entry name" value="WH-like_DNA-bd_sf"/>
</dbReference>
<dbReference type="SUPFAM" id="SSF46785">
    <property type="entry name" value="Winged helix' DNA-binding domain"/>
    <property type="match status" value="1"/>
</dbReference>
<dbReference type="AlphaFoldDB" id="A0A848HCF9"/>
<reference evidence="5 6" key="1">
    <citation type="submission" date="2020-04" db="EMBL/GenBank/DDBJ databases">
        <title>Ramlibacter sp. G-1-2-2 isolated from soil.</title>
        <authorList>
            <person name="Dahal R.H."/>
        </authorList>
    </citation>
    <scope>NUCLEOTIDE SEQUENCE [LARGE SCALE GENOMIC DNA]</scope>
    <source>
        <strain evidence="5 6">G-1-2-2</strain>
    </source>
</reference>
<organism evidence="5 6">
    <name type="scientific">Ramlibacter agri</name>
    <dbReference type="NCBI Taxonomy" id="2728837"/>
    <lineage>
        <taxon>Bacteria</taxon>
        <taxon>Pseudomonadati</taxon>
        <taxon>Pseudomonadota</taxon>
        <taxon>Betaproteobacteria</taxon>
        <taxon>Burkholderiales</taxon>
        <taxon>Comamonadaceae</taxon>
        <taxon>Ramlibacter</taxon>
    </lineage>
</organism>
<dbReference type="InterPro" id="IPR019888">
    <property type="entry name" value="Tscrpt_reg_AsnC-like"/>
</dbReference>
<dbReference type="PRINTS" id="PR00033">
    <property type="entry name" value="HTHASNC"/>
</dbReference>
<proteinExistence type="predicted"/>
<dbReference type="SMART" id="SM00344">
    <property type="entry name" value="HTH_ASNC"/>
    <property type="match status" value="1"/>
</dbReference>
<dbReference type="Gene3D" id="3.30.70.920">
    <property type="match status" value="1"/>
</dbReference>
<dbReference type="PROSITE" id="PS00519">
    <property type="entry name" value="HTH_ASNC_1"/>
    <property type="match status" value="1"/>
</dbReference>
<dbReference type="InterPro" id="IPR011991">
    <property type="entry name" value="ArsR-like_HTH"/>
</dbReference>
<dbReference type="CDD" id="cd00090">
    <property type="entry name" value="HTH_ARSR"/>
    <property type="match status" value="1"/>
</dbReference>
<keyword evidence="6" id="KW-1185">Reference proteome</keyword>
<evidence type="ECO:0000259" key="4">
    <source>
        <dbReference type="PROSITE" id="PS50956"/>
    </source>
</evidence>
<dbReference type="GO" id="GO:0043565">
    <property type="term" value="F:sequence-specific DNA binding"/>
    <property type="evidence" value="ECO:0007669"/>
    <property type="project" value="InterPro"/>
</dbReference>
<dbReference type="Proteomes" id="UP000541185">
    <property type="component" value="Unassembled WGS sequence"/>
</dbReference>
<evidence type="ECO:0000256" key="1">
    <source>
        <dbReference type="ARBA" id="ARBA00023015"/>
    </source>
</evidence>
<dbReference type="InterPro" id="IPR019885">
    <property type="entry name" value="Tscrpt_reg_HTH_AsnC-type_CS"/>
</dbReference>
<comment type="caution">
    <text evidence="5">The sequence shown here is derived from an EMBL/GenBank/DDBJ whole genome shotgun (WGS) entry which is preliminary data.</text>
</comment>
<dbReference type="GO" id="GO:0043200">
    <property type="term" value="P:response to amino acid"/>
    <property type="evidence" value="ECO:0007669"/>
    <property type="project" value="TreeGrafter"/>
</dbReference>
<keyword evidence="3" id="KW-0804">Transcription</keyword>